<dbReference type="GO" id="GO:0017057">
    <property type="term" value="F:6-phosphogluconolactonase activity"/>
    <property type="evidence" value="ECO:0007669"/>
    <property type="project" value="UniProtKB-UniRule"/>
</dbReference>
<dbReference type="PANTHER" id="PTHR11054">
    <property type="entry name" value="6-PHOSPHOGLUCONOLACTONASE"/>
    <property type="match status" value="1"/>
</dbReference>
<protein>
    <recommendedName>
        <fullName evidence="6 7">6-phosphogluconolactonase</fullName>
        <shortName evidence="7">6PGL</shortName>
        <ecNumber evidence="5 7">3.1.1.31</ecNumber>
    </recommendedName>
</protein>
<comment type="pathway">
    <text evidence="3 7">Carbohydrate degradation; pentose phosphate pathway; D-ribulose 5-phosphate from D-glucose 6-phosphate (oxidative stage): step 2/3.</text>
</comment>
<dbReference type="InterPro" id="IPR037171">
    <property type="entry name" value="NagB/RpiA_transferase-like"/>
</dbReference>
<evidence type="ECO:0000313" key="10">
    <source>
        <dbReference type="Proteomes" id="UP000244817"/>
    </source>
</evidence>
<dbReference type="GO" id="GO:0005975">
    <property type="term" value="P:carbohydrate metabolic process"/>
    <property type="evidence" value="ECO:0007669"/>
    <property type="project" value="UniProtKB-UniRule"/>
</dbReference>
<name>A0A2T7FV16_9RHOB</name>
<sequence length="220" mass="24022">MDFIEYPDVEMLMINLANKLAGEIRTGLLSHERVTFAVPGGSTPGPMFDVLCGARQLDWSRVDVMLTDERLVPEDHERSNTRLLRERLLVDAAAEARYVPIVPQDEGLEARAAQVAEHLPITVLLLGMGADMHTASLFPNSADLDHALNTDAALAHVQPRDGLEPRVTLSAKALQGAVSQHILITGAEKRDALERAQHLKPHEAPVATVLSEATVHWADT</sequence>
<comment type="catalytic activity">
    <reaction evidence="1 7">
        <text>6-phospho-D-glucono-1,5-lactone + H2O = 6-phospho-D-gluconate + H(+)</text>
        <dbReference type="Rhea" id="RHEA:12556"/>
        <dbReference type="ChEBI" id="CHEBI:15377"/>
        <dbReference type="ChEBI" id="CHEBI:15378"/>
        <dbReference type="ChEBI" id="CHEBI:57955"/>
        <dbReference type="ChEBI" id="CHEBI:58759"/>
        <dbReference type="EC" id="3.1.1.31"/>
    </reaction>
</comment>
<dbReference type="AlphaFoldDB" id="A0A2T7FV16"/>
<dbReference type="OrthoDB" id="9810967at2"/>
<proteinExistence type="inferred from homology"/>
<accession>A0A2T7FV16</accession>
<dbReference type="EC" id="3.1.1.31" evidence="5 7"/>
<comment type="function">
    <text evidence="2 7">Hydrolysis of 6-phosphogluconolactone to 6-phosphogluconate.</text>
</comment>
<evidence type="ECO:0000259" key="8">
    <source>
        <dbReference type="Pfam" id="PF01182"/>
    </source>
</evidence>
<dbReference type="InterPro" id="IPR005900">
    <property type="entry name" value="6-phosphogluconolactonase_DevB"/>
</dbReference>
<dbReference type="NCBIfam" id="TIGR01198">
    <property type="entry name" value="pgl"/>
    <property type="match status" value="1"/>
</dbReference>
<dbReference type="UniPathway" id="UPA00115">
    <property type="reaction ID" value="UER00409"/>
</dbReference>
<gene>
    <name evidence="7 9" type="primary">pgl</name>
    <name evidence="9" type="ORF">DC363_11885</name>
</gene>
<dbReference type="Proteomes" id="UP000244817">
    <property type="component" value="Unassembled WGS sequence"/>
</dbReference>
<feature type="domain" description="Glucosamine/galactosamine-6-phosphate isomerase" evidence="8">
    <location>
        <begin position="8"/>
        <end position="217"/>
    </location>
</feature>
<comment type="caution">
    <text evidence="9">The sequence shown here is derived from an EMBL/GenBank/DDBJ whole genome shotgun (WGS) entry which is preliminary data.</text>
</comment>
<evidence type="ECO:0000256" key="6">
    <source>
        <dbReference type="ARBA" id="ARBA00020337"/>
    </source>
</evidence>
<dbReference type="Gene3D" id="3.40.50.1360">
    <property type="match status" value="1"/>
</dbReference>
<reference evidence="9 10" key="1">
    <citation type="submission" date="2018-04" db="EMBL/GenBank/DDBJ databases">
        <title>Pelagivirga bohaiensis gen. nov., sp. nov., a bacterium isolated from the Bohai Sea.</title>
        <authorList>
            <person name="Ji X."/>
        </authorList>
    </citation>
    <scope>NUCLEOTIDE SEQUENCE [LARGE SCALE GENOMIC DNA]</scope>
    <source>
        <strain evidence="9 10">BH-SD16</strain>
    </source>
</reference>
<dbReference type="InterPro" id="IPR006148">
    <property type="entry name" value="Glc/Gal-6P_isomerase"/>
</dbReference>
<dbReference type="EMBL" id="QCYG01000007">
    <property type="protein sequence ID" value="PVA06011.1"/>
    <property type="molecule type" value="Genomic_DNA"/>
</dbReference>
<evidence type="ECO:0000256" key="7">
    <source>
        <dbReference type="RuleBase" id="RU365095"/>
    </source>
</evidence>
<organism evidence="9 10">
    <name type="scientific">Thalassorhabdomicrobium marinisediminis</name>
    <dbReference type="NCBI Taxonomy" id="2170577"/>
    <lineage>
        <taxon>Bacteria</taxon>
        <taxon>Pseudomonadati</taxon>
        <taxon>Pseudomonadota</taxon>
        <taxon>Alphaproteobacteria</taxon>
        <taxon>Rhodobacterales</taxon>
        <taxon>Paracoccaceae</taxon>
        <taxon>Thalassorhabdomicrobium</taxon>
    </lineage>
</organism>
<dbReference type="Pfam" id="PF01182">
    <property type="entry name" value="Glucosamine_iso"/>
    <property type="match status" value="1"/>
</dbReference>
<evidence type="ECO:0000256" key="4">
    <source>
        <dbReference type="ARBA" id="ARBA00010662"/>
    </source>
</evidence>
<dbReference type="PANTHER" id="PTHR11054:SF0">
    <property type="entry name" value="6-PHOSPHOGLUCONOLACTONASE"/>
    <property type="match status" value="1"/>
</dbReference>
<evidence type="ECO:0000256" key="1">
    <source>
        <dbReference type="ARBA" id="ARBA00000832"/>
    </source>
</evidence>
<comment type="similarity">
    <text evidence="4 7">Belongs to the glucosamine/galactosamine-6-phosphate isomerase family. 6-phosphogluconolactonase subfamily.</text>
</comment>
<evidence type="ECO:0000256" key="5">
    <source>
        <dbReference type="ARBA" id="ARBA00013198"/>
    </source>
</evidence>
<keyword evidence="7" id="KW-0378">Hydrolase</keyword>
<dbReference type="SUPFAM" id="SSF100950">
    <property type="entry name" value="NagB/RpiA/CoA transferase-like"/>
    <property type="match status" value="1"/>
</dbReference>
<dbReference type="RefSeq" id="WP_108641379.1">
    <property type="nucleotide sequence ID" value="NZ_QCYG01000007.1"/>
</dbReference>
<dbReference type="GO" id="GO:0006098">
    <property type="term" value="P:pentose-phosphate shunt"/>
    <property type="evidence" value="ECO:0007669"/>
    <property type="project" value="UniProtKB-UniPathway"/>
</dbReference>
<evidence type="ECO:0000256" key="2">
    <source>
        <dbReference type="ARBA" id="ARBA00002681"/>
    </source>
</evidence>
<dbReference type="CDD" id="cd01400">
    <property type="entry name" value="6PGL"/>
    <property type="match status" value="1"/>
</dbReference>
<evidence type="ECO:0000313" key="9">
    <source>
        <dbReference type="EMBL" id="PVA06011.1"/>
    </source>
</evidence>
<evidence type="ECO:0000256" key="3">
    <source>
        <dbReference type="ARBA" id="ARBA00004961"/>
    </source>
</evidence>
<dbReference type="InterPro" id="IPR039104">
    <property type="entry name" value="6PGL"/>
</dbReference>
<keyword evidence="10" id="KW-1185">Reference proteome</keyword>